<evidence type="ECO:0000256" key="11">
    <source>
        <dbReference type="ARBA" id="ARBA00023136"/>
    </source>
</evidence>
<dbReference type="STRING" id="71784.A0A1Y2BJB9"/>
<evidence type="ECO:0000256" key="4">
    <source>
        <dbReference type="ARBA" id="ARBA00022692"/>
    </source>
</evidence>
<evidence type="ECO:0000256" key="8">
    <source>
        <dbReference type="ARBA" id="ARBA00022989"/>
    </source>
</evidence>
<evidence type="ECO:0000256" key="9">
    <source>
        <dbReference type="ARBA" id="ARBA00023010"/>
    </source>
</evidence>
<dbReference type="EMBL" id="MCFC01000002">
    <property type="protein sequence ID" value="ORY34677.1"/>
    <property type="molecule type" value="Genomic_DNA"/>
</dbReference>
<evidence type="ECO:0000256" key="7">
    <source>
        <dbReference type="ARBA" id="ARBA00022946"/>
    </source>
</evidence>
<dbReference type="Pfam" id="PF08566">
    <property type="entry name" value="Pam17"/>
    <property type="match status" value="1"/>
</dbReference>
<organism evidence="13 14">
    <name type="scientific">Naematelia encephala</name>
    <dbReference type="NCBI Taxonomy" id="71784"/>
    <lineage>
        <taxon>Eukaryota</taxon>
        <taxon>Fungi</taxon>
        <taxon>Dikarya</taxon>
        <taxon>Basidiomycota</taxon>
        <taxon>Agaricomycotina</taxon>
        <taxon>Tremellomycetes</taxon>
        <taxon>Tremellales</taxon>
        <taxon>Naemateliaceae</taxon>
        <taxon>Naematelia</taxon>
    </lineage>
</organism>
<keyword evidence="6 12" id="KW-0653">Protein transport</keyword>
<keyword evidence="14" id="KW-1185">Reference proteome</keyword>
<keyword evidence="11 12" id="KW-0472">Membrane</keyword>
<dbReference type="FunCoup" id="A0A1Y2BJB9">
    <property type="interactions" value="32"/>
</dbReference>
<gene>
    <name evidence="13" type="ORF">BCR39DRAFT_513978</name>
</gene>
<dbReference type="PANTHER" id="PTHR28021:SF1">
    <property type="entry name" value="PRESEQUENCE TRANSLOCATED-ASSOCIATED MOTOR SUBUNIT PAM17, MITOCHONDRIAL"/>
    <property type="match status" value="1"/>
</dbReference>
<dbReference type="AlphaFoldDB" id="A0A1Y2BJB9"/>
<comment type="similarity">
    <text evidence="2 12">Belongs to the PAM17 family.</text>
</comment>
<comment type="function">
    <text evidence="12">Component of the PAM complex, a complex required for the translocation of transit peptide-containing proteins from the inner membrane into the mitochondrial matrix in an ATP-dependent manner.</text>
</comment>
<dbReference type="InParanoid" id="A0A1Y2BJB9"/>
<dbReference type="GO" id="GO:0001405">
    <property type="term" value="C:PAM complex, Tim23 associated import motor"/>
    <property type="evidence" value="ECO:0007669"/>
    <property type="project" value="UniProtKB-UniRule"/>
</dbReference>
<keyword evidence="8 12" id="KW-1133">Transmembrane helix</keyword>
<keyword evidence="5 12" id="KW-0999">Mitochondrion inner membrane</keyword>
<accession>A0A1Y2BJB9</accession>
<keyword evidence="3 12" id="KW-0813">Transport</keyword>
<comment type="subunit">
    <text evidence="12">Component of the PAM complex.</text>
</comment>
<reference evidence="13 14" key="1">
    <citation type="submission" date="2016-07" db="EMBL/GenBank/DDBJ databases">
        <title>Pervasive Adenine N6-methylation of Active Genes in Fungi.</title>
        <authorList>
            <consortium name="DOE Joint Genome Institute"/>
            <person name="Mondo S.J."/>
            <person name="Dannebaum R.O."/>
            <person name="Kuo R.C."/>
            <person name="Labutti K."/>
            <person name="Haridas S."/>
            <person name="Kuo A."/>
            <person name="Salamov A."/>
            <person name="Ahrendt S.R."/>
            <person name="Lipzen A."/>
            <person name="Sullivan W."/>
            <person name="Andreopoulos W.B."/>
            <person name="Clum A."/>
            <person name="Lindquist E."/>
            <person name="Daum C."/>
            <person name="Ramamoorthy G.K."/>
            <person name="Gryganskyi A."/>
            <person name="Culley D."/>
            <person name="Magnuson J.K."/>
            <person name="James T.Y."/>
            <person name="O'Malley M.A."/>
            <person name="Stajich J.E."/>
            <person name="Spatafora J.W."/>
            <person name="Visel A."/>
            <person name="Grigoriev I.V."/>
        </authorList>
    </citation>
    <scope>NUCLEOTIDE SEQUENCE [LARGE SCALE GENOMIC DNA]</scope>
    <source>
        <strain evidence="13 14">68-887.2</strain>
    </source>
</reference>
<dbReference type="InterPro" id="IPR013875">
    <property type="entry name" value="Pam17"/>
</dbReference>
<evidence type="ECO:0000313" key="14">
    <source>
        <dbReference type="Proteomes" id="UP000193986"/>
    </source>
</evidence>
<evidence type="ECO:0000256" key="5">
    <source>
        <dbReference type="ARBA" id="ARBA00022792"/>
    </source>
</evidence>
<proteinExistence type="inferred from homology"/>
<keyword evidence="9 12" id="KW-0811">Translocation</keyword>
<keyword evidence="10 12" id="KW-0496">Mitochondrion</keyword>
<evidence type="ECO:0000256" key="2">
    <source>
        <dbReference type="ARBA" id="ARBA00006837"/>
    </source>
</evidence>
<dbReference type="OrthoDB" id="5970083at2759"/>
<comment type="caution">
    <text evidence="13">The sequence shown here is derived from an EMBL/GenBank/DDBJ whole genome shotgun (WGS) entry which is preliminary data.</text>
</comment>
<dbReference type="PANTHER" id="PTHR28021">
    <property type="entry name" value="PRESEQUENCE TRANSLOCATED-ASSOCIATED MOTOR SUBUNIT PAM17, MITOCHONDRIAL"/>
    <property type="match status" value="1"/>
</dbReference>
<evidence type="ECO:0000313" key="13">
    <source>
        <dbReference type="EMBL" id="ORY34677.1"/>
    </source>
</evidence>
<feature type="transmembrane region" description="Helical" evidence="12">
    <location>
        <begin position="69"/>
        <end position="91"/>
    </location>
</feature>
<dbReference type="GO" id="GO:0030150">
    <property type="term" value="P:protein import into mitochondrial matrix"/>
    <property type="evidence" value="ECO:0007669"/>
    <property type="project" value="UniProtKB-UniRule"/>
</dbReference>
<evidence type="ECO:0000256" key="6">
    <source>
        <dbReference type="ARBA" id="ARBA00022927"/>
    </source>
</evidence>
<evidence type="ECO:0000256" key="3">
    <source>
        <dbReference type="ARBA" id="ARBA00022448"/>
    </source>
</evidence>
<comment type="subcellular location">
    <subcellularLocation>
        <location evidence="1 12">Mitochondrion inner membrane</location>
        <topology evidence="1 12">Multi-pass membrane protein</topology>
    </subcellularLocation>
</comment>
<keyword evidence="4 12" id="KW-0812">Transmembrane</keyword>
<keyword evidence="7" id="KW-0809">Transit peptide</keyword>
<protein>
    <recommendedName>
        <fullName evidence="12">Presequence translocated-associated motor subunit PAM17</fullName>
    </recommendedName>
</protein>
<sequence length="212" mass="23091">MLDSKSVRPLLRVGRPGAGTARASIPSSSIFIRHASTSTSTSPNPPQSESGSLPLAWPRYFALRRQRRLWSTLTTIPTTVAGLLGGGSYFASLEADPTQLIMGIEPMFVYGGATFGCMALGYLLGPTLGSSLFSLTHASLARGNPAPLEIMDREFFNHIKRNRGDPSFQSVNNIAPDFYGEKVVSLPSYRRWLRDQAAYKRKAMHGVPDEAS</sequence>
<evidence type="ECO:0000256" key="10">
    <source>
        <dbReference type="ARBA" id="ARBA00023128"/>
    </source>
</evidence>
<dbReference type="Proteomes" id="UP000193986">
    <property type="component" value="Unassembled WGS sequence"/>
</dbReference>
<evidence type="ECO:0000256" key="12">
    <source>
        <dbReference type="RuleBase" id="RU367146"/>
    </source>
</evidence>
<feature type="transmembrane region" description="Helical" evidence="12">
    <location>
        <begin position="107"/>
        <end position="125"/>
    </location>
</feature>
<evidence type="ECO:0000256" key="1">
    <source>
        <dbReference type="ARBA" id="ARBA00004448"/>
    </source>
</evidence>
<name>A0A1Y2BJB9_9TREE</name>